<accession>A0A4Y7TLI0</accession>
<dbReference type="EMBL" id="QPFP01000008">
    <property type="protein sequence ID" value="TEB35045.1"/>
    <property type="molecule type" value="Genomic_DNA"/>
</dbReference>
<name>A0A4Y7TLI0_COPMI</name>
<protein>
    <submittedName>
        <fullName evidence="1">Uncharacterized protein</fullName>
    </submittedName>
</protein>
<evidence type="ECO:0000313" key="1">
    <source>
        <dbReference type="EMBL" id="TEB35045.1"/>
    </source>
</evidence>
<dbReference type="Proteomes" id="UP000298030">
    <property type="component" value="Unassembled WGS sequence"/>
</dbReference>
<sequence>MLSVYPLPSPPLPSVFQPKIISPAVPTLRDAVEPFTKAILRSRPSGTKLLCTIPTWGSADDAYCDFNDIQEKKSKLLVLIHELVKSLRSAGVRYSCALPRAYRFMTNDDDHRSVATYSLTPSSSSHSVVCALPPNTYLNQVVISEVEKARSTSSANFSVVEGPAGPCLVVN</sequence>
<evidence type="ECO:0000313" key="2">
    <source>
        <dbReference type="Proteomes" id="UP000298030"/>
    </source>
</evidence>
<comment type="caution">
    <text evidence="1">The sequence shown here is derived from an EMBL/GenBank/DDBJ whole genome shotgun (WGS) entry which is preliminary data.</text>
</comment>
<organism evidence="1 2">
    <name type="scientific">Coprinellus micaceus</name>
    <name type="common">Glistening ink-cap mushroom</name>
    <name type="synonym">Coprinus micaceus</name>
    <dbReference type="NCBI Taxonomy" id="71717"/>
    <lineage>
        <taxon>Eukaryota</taxon>
        <taxon>Fungi</taxon>
        <taxon>Dikarya</taxon>
        <taxon>Basidiomycota</taxon>
        <taxon>Agaricomycotina</taxon>
        <taxon>Agaricomycetes</taxon>
        <taxon>Agaricomycetidae</taxon>
        <taxon>Agaricales</taxon>
        <taxon>Agaricineae</taxon>
        <taxon>Psathyrellaceae</taxon>
        <taxon>Coprinellus</taxon>
    </lineage>
</organism>
<gene>
    <name evidence="1" type="ORF">FA13DRAFT_1788644</name>
</gene>
<reference evidence="1 2" key="1">
    <citation type="journal article" date="2019" name="Nat. Ecol. Evol.">
        <title>Megaphylogeny resolves global patterns of mushroom evolution.</title>
        <authorList>
            <person name="Varga T."/>
            <person name="Krizsan K."/>
            <person name="Foldi C."/>
            <person name="Dima B."/>
            <person name="Sanchez-Garcia M."/>
            <person name="Sanchez-Ramirez S."/>
            <person name="Szollosi G.J."/>
            <person name="Szarkandi J.G."/>
            <person name="Papp V."/>
            <person name="Albert L."/>
            <person name="Andreopoulos W."/>
            <person name="Angelini C."/>
            <person name="Antonin V."/>
            <person name="Barry K.W."/>
            <person name="Bougher N.L."/>
            <person name="Buchanan P."/>
            <person name="Buyck B."/>
            <person name="Bense V."/>
            <person name="Catcheside P."/>
            <person name="Chovatia M."/>
            <person name="Cooper J."/>
            <person name="Damon W."/>
            <person name="Desjardin D."/>
            <person name="Finy P."/>
            <person name="Geml J."/>
            <person name="Haridas S."/>
            <person name="Hughes K."/>
            <person name="Justo A."/>
            <person name="Karasinski D."/>
            <person name="Kautmanova I."/>
            <person name="Kiss B."/>
            <person name="Kocsube S."/>
            <person name="Kotiranta H."/>
            <person name="LaButti K.M."/>
            <person name="Lechner B.E."/>
            <person name="Liimatainen K."/>
            <person name="Lipzen A."/>
            <person name="Lukacs Z."/>
            <person name="Mihaltcheva S."/>
            <person name="Morgado L.N."/>
            <person name="Niskanen T."/>
            <person name="Noordeloos M.E."/>
            <person name="Ohm R.A."/>
            <person name="Ortiz-Santana B."/>
            <person name="Ovrebo C."/>
            <person name="Racz N."/>
            <person name="Riley R."/>
            <person name="Savchenko A."/>
            <person name="Shiryaev A."/>
            <person name="Soop K."/>
            <person name="Spirin V."/>
            <person name="Szebenyi C."/>
            <person name="Tomsovsky M."/>
            <person name="Tulloss R.E."/>
            <person name="Uehling J."/>
            <person name="Grigoriev I.V."/>
            <person name="Vagvolgyi C."/>
            <person name="Papp T."/>
            <person name="Martin F.M."/>
            <person name="Miettinen O."/>
            <person name="Hibbett D.S."/>
            <person name="Nagy L.G."/>
        </authorList>
    </citation>
    <scope>NUCLEOTIDE SEQUENCE [LARGE SCALE GENOMIC DNA]</scope>
    <source>
        <strain evidence="1 2">FP101781</strain>
    </source>
</reference>
<proteinExistence type="predicted"/>
<keyword evidence="2" id="KW-1185">Reference proteome</keyword>
<dbReference type="OrthoDB" id="3143640at2759"/>
<dbReference type="AlphaFoldDB" id="A0A4Y7TLI0"/>